<feature type="signal peptide" evidence="1">
    <location>
        <begin position="1"/>
        <end position="23"/>
    </location>
</feature>
<dbReference type="RefSeq" id="XP_013347495.1">
    <property type="nucleotide sequence ID" value="XM_013492041.1"/>
</dbReference>
<sequence length="248" mass="26617">MKTAIATAAAAAAMLSTMANAQAFTLKALTPAGTNNIPLVAWNGMFIGAYPGNRTTATCPSYDPNCPGKDTTIFSGPVLGKEPTQLWLGILQQGGQRVYMHEPTGALEERAGYGQLISYTAAGNDESANVPMVDKFEDLFNIIEYPDVSKGTYGAKEGDLVLAHGPNNDTSFNFCTETIFAEGTNYGGYTSILSTIGKYCSPINVGVEYTTVDAPQFYNCEGCEYRSKNGPACEPPFCGSIKKRYQWL</sequence>
<name>A0A074YSP5_AURSE</name>
<dbReference type="Proteomes" id="UP000030641">
    <property type="component" value="Unassembled WGS sequence"/>
</dbReference>
<gene>
    <name evidence="2" type="ORF">AUEXF2481DRAFT_36454</name>
</gene>
<reference evidence="2 3" key="1">
    <citation type="journal article" date="2014" name="BMC Genomics">
        <title>Genome sequencing of four Aureobasidium pullulans varieties: biotechnological potential, stress tolerance, and description of new species.</title>
        <authorList>
            <person name="Gostin Ar C."/>
            <person name="Ohm R.A."/>
            <person name="Kogej T."/>
            <person name="Sonjak S."/>
            <person name="Turk M."/>
            <person name="Zajc J."/>
            <person name="Zalar P."/>
            <person name="Grube M."/>
            <person name="Sun H."/>
            <person name="Han J."/>
            <person name="Sharma A."/>
            <person name="Chiniquy J."/>
            <person name="Ngan C.Y."/>
            <person name="Lipzen A."/>
            <person name="Barry K."/>
            <person name="Grigoriev I.V."/>
            <person name="Gunde-Cimerman N."/>
        </authorList>
    </citation>
    <scope>NUCLEOTIDE SEQUENCE [LARGE SCALE GENOMIC DNA]</scope>
    <source>
        <strain evidence="2 3">EXF-2481</strain>
    </source>
</reference>
<keyword evidence="1" id="KW-0732">Signal</keyword>
<dbReference type="AlphaFoldDB" id="A0A074YSP5"/>
<proteinExistence type="predicted"/>
<accession>A0A074YSP5</accession>
<feature type="chain" id="PRO_5001703626" evidence="1">
    <location>
        <begin position="24"/>
        <end position="248"/>
    </location>
</feature>
<dbReference type="EMBL" id="KL584751">
    <property type="protein sequence ID" value="KEQ99154.1"/>
    <property type="molecule type" value="Genomic_DNA"/>
</dbReference>
<dbReference type="HOGENOM" id="CLU_1081774_0_0_1"/>
<protein>
    <submittedName>
        <fullName evidence="2">Uncharacterized protein</fullName>
    </submittedName>
</protein>
<evidence type="ECO:0000256" key="1">
    <source>
        <dbReference type="SAM" id="SignalP"/>
    </source>
</evidence>
<evidence type="ECO:0000313" key="3">
    <source>
        <dbReference type="Proteomes" id="UP000030641"/>
    </source>
</evidence>
<dbReference type="GeneID" id="25365567"/>
<evidence type="ECO:0000313" key="2">
    <source>
        <dbReference type="EMBL" id="KEQ99154.1"/>
    </source>
</evidence>
<dbReference type="OrthoDB" id="3824272at2759"/>
<keyword evidence="3" id="KW-1185">Reference proteome</keyword>
<organism evidence="2 3">
    <name type="scientific">Aureobasidium subglaciale (strain EXF-2481)</name>
    <name type="common">Aureobasidium pullulans var. subglaciale</name>
    <dbReference type="NCBI Taxonomy" id="1043005"/>
    <lineage>
        <taxon>Eukaryota</taxon>
        <taxon>Fungi</taxon>
        <taxon>Dikarya</taxon>
        <taxon>Ascomycota</taxon>
        <taxon>Pezizomycotina</taxon>
        <taxon>Dothideomycetes</taxon>
        <taxon>Dothideomycetidae</taxon>
        <taxon>Dothideales</taxon>
        <taxon>Saccotheciaceae</taxon>
        <taxon>Aureobasidium</taxon>
    </lineage>
</organism>
<dbReference type="InParanoid" id="A0A074YSP5"/>